<dbReference type="EMBL" id="LS974622">
    <property type="protein sequence ID" value="CAG7870039.1"/>
    <property type="molecule type" value="Genomic_DNA"/>
</dbReference>
<gene>
    <name evidence="2" type="ORF">BRAA06T25237Z</name>
    <name evidence="1" type="ORF">BRAPAZ1V2_A06P22790.2</name>
</gene>
<reference evidence="2" key="1">
    <citation type="submission" date="2018-11" db="EMBL/GenBank/DDBJ databases">
        <authorList>
            <consortium name="Genoscope - CEA"/>
            <person name="William W."/>
        </authorList>
    </citation>
    <scope>NUCLEOTIDE SEQUENCE</scope>
</reference>
<dbReference type="Gramene" id="A06p22790.2_BraZ1">
    <property type="protein sequence ID" value="A06p22790.2_BraZ1.CDS"/>
    <property type="gene ID" value="A06g22790.2_BraZ1"/>
</dbReference>
<evidence type="ECO:0000313" key="2">
    <source>
        <dbReference type="EMBL" id="VDC66697.1"/>
    </source>
</evidence>
<dbReference type="EMBL" id="LR031569">
    <property type="protein sequence ID" value="VDC66697.1"/>
    <property type="molecule type" value="Genomic_DNA"/>
</dbReference>
<accession>A0A3P5YG80</accession>
<feature type="non-terminal residue" evidence="2">
    <location>
        <position position="48"/>
    </location>
</feature>
<organism evidence="2">
    <name type="scientific">Brassica campestris</name>
    <name type="common">Field mustard</name>
    <dbReference type="NCBI Taxonomy" id="3711"/>
    <lineage>
        <taxon>Eukaryota</taxon>
        <taxon>Viridiplantae</taxon>
        <taxon>Streptophyta</taxon>
        <taxon>Embryophyta</taxon>
        <taxon>Tracheophyta</taxon>
        <taxon>Spermatophyta</taxon>
        <taxon>Magnoliopsida</taxon>
        <taxon>eudicotyledons</taxon>
        <taxon>Gunneridae</taxon>
        <taxon>Pentapetalae</taxon>
        <taxon>rosids</taxon>
        <taxon>malvids</taxon>
        <taxon>Brassicales</taxon>
        <taxon>Brassicaceae</taxon>
        <taxon>Brassiceae</taxon>
        <taxon>Brassica</taxon>
    </lineage>
</organism>
<protein>
    <submittedName>
        <fullName evidence="1">Uncharacterized protein</fullName>
    </submittedName>
</protein>
<evidence type="ECO:0000313" key="1">
    <source>
        <dbReference type="EMBL" id="CAG7870039.1"/>
    </source>
</evidence>
<name>A0A3P5YG80_BRACM</name>
<sequence>MRKFETWLPKVLDVVKKDLLQENSLEYSARVIHSFLCRELVTYKLHEL</sequence>
<dbReference type="AlphaFoldDB" id="A0A3P5YG80"/>
<proteinExistence type="predicted"/>
<dbReference type="Proteomes" id="UP000694005">
    <property type="component" value="Chromosome A06"/>
</dbReference>